<evidence type="ECO:0000256" key="1">
    <source>
        <dbReference type="SAM" id="Coils"/>
    </source>
</evidence>
<gene>
    <name evidence="2" type="ORF">TSUD_109980</name>
</gene>
<protein>
    <submittedName>
        <fullName evidence="2">Uncharacterized protein</fullName>
    </submittedName>
</protein>
<keyword evidence="1" id="KW-0175">Coiled coil</keyword>
<dbReference type="Proteomes" id="UP000242715">
    <property type="component" value="Unassembled WGS sequence"/>
</dbReference>
<dbReference type="OrthoDB" id="1430006at2759"/>
<dbReference type="EMBL" id="DF973169">
    <property type="protein sequence ID" value="GAU17281.1"/>
    <property type="molecule type" value="Genomic_DNA"/>
</dbReference>
<evidence type="ECO:0000313" key="3">
    <source>
        <dbReference type="Proteomes" id="UP000242715"/>
    </source>
</evidence>
<keyword evidence="3" id="KW-1185">Reference proteome</keyword>
<reference evidence="3" key="1">
    <citation type="journal article" date="2017" name="Front. Plant Sci.">
        <title>Climate Clever Clovers: New Paradigm to Reduce the Environmental Footprint of Ruminants by Breeding Low Methanogenic Forages Utilizing Haplotype Variation.</title>
        <authorList>
            <person name="Kaur P."/>
            <person name="Appels R."/>
            <person name="Bayer P.E."/>
            <person name="Keeble-Gagnere G."/>
            <person name="Wang J."/>
            <person name="Hirakawa H."/>
            <person name="Shirasawa K."/>
            <person name="Vercoe P."/>
            <person name="Stefanova K."/>
            <person name="Durmic Z."/>
            <person name="Nichols P."/>
            <person name="Revell C."/>
            <person name="Isobe S.N."/>
            <person name="Edwards D."/>
            <person name="Erskine W."/>
        </authorList>
    </citation>
    <scope>NUCLEOTIDE SEQUENCE [LARGE SCALE GENOMIC DNA]</scope>
    <source>
        <strain evidence="3">cv. Daliak</strain>
    </source>
</reference>
<evidence type="ECO:0000313" key="2">
    <source>
        <dbReference type="EMBL" id="GAU17281.1"/>
    </source>
</evidence>
<dbReference type="AlphaFoldDB" id="A0A2Z6LY99"/>
<proteinExistence type="predicted"/>
<organism evidence="2 3">
    <name type="scientific">Trifolium subterraneum</name>
    <name type="common">Subterranean clover</name>
    <dbReference type="NCBI Taxonomy" id="3900"/>
    <lineage>
        <taxon>Eukaryota</taxon>
        <taxon>Viridiplantae</taxon>
        <taxon>Streptophyta</taxon>
        <taxon>Embryophyta</taxon>
        <taxon>Tracheophyta</taxon>
        <taxon>Spermatophyta</taxon>
        <taxon>Magnoliopsida</taxon>
        <taxon>eudicotyledons</taxon>
        <taxon>Gunneridae</taxon>
        <taxon>Pentapetalae</taxon>
        <taxon>rosids</taxon>
        <taxon>fabids</taxon>
        <taxon>Fabales</taxon>
        <taxon>Fabaceae</taxon>
        <taxon>Papilionoideae</taxon>
        <taxon>50 kb inversion clade</taxon>
        <taxon>NPAAA clade</taxon>
        <taxon>Hologalegina</taxon>
        <taxon>IRL clade</taxon>
        <taxon>Trifolieae</taxon>
        <taxon>Trifolium</taxon>
    </lineage>
</organism>
<sequence length="106" mass="12290">MSENEKNYVGEINELKKKLSEYEKKMAEMTSLKHERNKLKKSLEEKGKDLKKESIRLLIKEDGHKVTVGKLKAEIEELKGENSEQYKAGYDKAIRQMVFFASGLKP</sequence>
<name>A0A2Z6LY99_TRISU</name>
<feature type="coiled-coil region" evidence="1">
    <location>
        <begin position="5"/>
        <end position="88"/>
    </location>
</feature>
<accession>A0A2Z6LY99</accession>